<feature type="transmembrane region" description="Helical" evidence="6">
    <location>
        <begin position="117"/>
        <end position="138"/>
    </location>
</feature>
<evidence type="ECO:0000256" key="5">
    <source>
        <dbReference type="ARBA" id="ARBA00023136"/>
    </source>
</evidence>
<feature type="transmembrane region" description="Helical" evidence="6">
    <location>
        <begin position="293"/>
        <end position="312"/>
    </location>
</feature>
<dbReference type="GO" id="GO:0015297">
    <property type="term" value="F:antiporter activity"/>
    <property type="evidence" value="ECO:0007669"/>
    <property type="project" value="InterPro"/>
</dbReference>
<accession>A0A835BBZ7</accession>
<keyword evidence="3 6" id="KW-0812">Transmembrane</keyword>
<dbReference type="GO" id="GO:0042910">
    <property type="term" value="F:xenobiotic transmembrane transporter activity"/>
    <property type="evidence" value="ECO:0007669"/>
    <property type="project" value="InterPro"/>
</dbReference>
<keyword evidence="5 6" id="KW-0472">Membrane</keyword>
<evidence type="ECO:0000256" key="2">
    <source>
        <dbReference type="ARBA" id="ARBA00010199"/>
    </source>
</evidence>
<name>A0A835BBZ7_9POAL</name>
<evidence type="ECO:0000256" key="6">
    <source>
        <dbReference type="RuleBase" id="RU004914"/>
    </source>
</evidence>
<evidence type="ECO:0000256" key="3">
    <source>
        <dbReference type="ARBA" id="ARBA00022692"/>
    </source>
</evidence>
<dbReference type="EMBL" id="JACEFO010001939">
    <property type="protein sequence ID" value="KAF8692511.1"/>
    <property type="molecule type" value="Genomic_DNA"/>
</dbReference>
<evidence type="ECO:0000313" key="7">
    <source>
        <dbReference type="EMBL" id="KAF8692511.1"/>
    </source>
</evidence>
<organism evidence="7 8">
    <name type="scientific">Digitaria exilis</name>
    <dbReference type="NCBI Taxonomy" id="1010633"/>
    <lineage>
        <taxon>Eukaryota</taxon>
        <taxon>Viridiplantae</taxon>
        <taxon>Streptophyta</taxon>
        <taxon>Embryophyta</taxon>
        <taxon>Tracheophyta</taxon>
        <taxon>Spermatophyta</taxon>
        <taxon>Magnoliopsida</taxon>
        <taxon>Liliopsida</taxon>
        <taxon>Poales</taxon>
        <taxon>Poaceae</taxon>
        <taxon>PACMAD clade</taxon>
        <taxon>Panicoideae</taxon>
        <taxon>Panicodae</taxon>
        <taxon>Paniceae</taxon>
        <taxon>Anthephorinae</taxon>
        <taxon>Digitaria</taxon>
    </lineage>
</organism>
<dbReference type="GO" id="GO:0016020">
    <property type="term" value="C:membrane"/>
    <property type="evidence" value="ECO:0007669"/>
    <property type="project" value="UniProtKB-SubCell"/>
</dbReference>
<feature type="transmembrane region" description="Helical" evidence="6">
    <location>
        <begin position="333"/>
        <end position="351"/>
    </location>
</feature>
<dbReference type="AlphaFoldDB" id="A0A835BBZ7"/>
<dbReference type="PANTHER" id="PTHR11206">
    <property type="entry name" value="MULTIDRUG RESISTANCE PROTEIN"/>
    <property type="match status" value="1"/>
</dbReference>
<feature type="transmembrane region" description="Helical" evidence="6">
    <location>
        <begin position="448"/>
        <end position="465"/>
    </location>
</feature>
<protein>
    <recommendedName>
        <fullName evidence="6">Protein DETOXIFICATION</fullName>
    </recommendedName>
    <alternativeName>
        <fullName evidence="6">Multidrug and toxic compound extrusion protein</fullName>
    </alternativeName>
</protein>
<dbReference type="Proteomes" id="UP000636709">
    <property type="component" value="Unassembled WGS sequence"/>
</dbReference>
<comment type="similarity">
    <text evidence="2 6">Belongs to the multi antimicrobial extrusion (MATE) (TC 2.A.66.1) family.</text>
</comment>
<dbReference type="InterPro" id="IPR045069">
    <property type="entry name" value="MATE_euk"/>
</dbReference>
<comment type="caution">
    <text evidence="7">The sequence shown here is derived from an EMBL/GenBank/DDBJ whole genome shotgun (WGS) entry which is preliminary data.</text>
</comment>
<feature type="transmembrane region" description="Helical" evidence="6">
    <location>
        <begin position="371"/>
        <end position="394"/>
    </location>
</feature>
<evidence type="ECO:0000313" key="8">
    <source>
        <dbReference type="Proteomes" id="UP000636709"/>
    </source>
</evidence>
<keyword evidence="8" id="KW-1185">Reference proteome</keyword>
<reference evidence="7" key="1">
    <citation type="submission" date="2020-07" db="EMBL/GenBank/DDBJ databases">
        <title>Genome sequence and genetic diversity analysis of an under-domesticated orphan crop, white fonio (Digitaria exilis).</title>
        <authorList>
            <person name="Bennetzen J.L."/>
            <person name="Chen S."/>
            <person name="Ma X."/>
            <person name="Wang X."/>
            <person name="Yssel A.E.J."/>
            <person name="Chaluvadi S.R."/>
            <person name="Johnson M."/>
            <person name="Gangashetty P."/>
            <person name="Hamidou F."/>
            <person name="Sanogo M.D."/>
            <person name="Zwaenepoel A."/>
            <person name="Wallace J."/>
            <person name="Van De Peer Y."/>
            <person name="Van Deynze A."/>
        </authorList>
    </citation>
    <scope>NUCLEOTIDE SEQUENCE</scope>
    <source>
        <tissue evidence="7">Leaves</tissue>
    </source>
</reference>
<feature type="transmembrane region" description="Helical" evidence="6">
    <location>
        <begin position="415"/>
        <end position="442"/>
    </location>
</feature>
<dbReference type="NCBIfam" id="TIGR00797">
    <property type="entry name" value="matE"/>
    <property type="match status" value="1"/>
</dbReference>
<dbReference type="Pfam" id="PF01554">
    <property type="entry name" value="MatE"/>
    <property type="match status" value="3"/>
</dbReference>
<feature type="transmembrane region" description="Helical" evidence="6">
    <location>
        <begin position="257"/>
        <end position="281"/>
    </location>
</feature>
<sequence>MPSAPAVKVNLIQGSAGWLSPLKSTNATQHGEGIATWTRQRTTSGMAVREPLLRPADDLYRRGLATAEAKRLVRLAGPMIASCLLQNVVNMVSLMFVGHLGELPLAGASLANSVASVTGLSIIVRPLTILLSSSHLFFEKRSRVSFLILAILLRMRVHWCGLCQTGMATALDTLCGQAFGARQYVLLGVYKQRAMVVLGLTCVPIALAWAHAGRILVLLGQDERIAGEAGEYARWLIPSLAVSVPLQCHVRFLQAQGLVLPVMASSAATALCHLAVCWALVFKAGMGSKGAALSNAVSYAANTAMLAMYVRLSRACRETWSGFSMEAFRELRRFADLAAPSALMICLEWWAFEILVLLSGLLPNPQLETSVLSICLNTGILLFMIPLGLSSAVSTRVSNELGAGQPQAAKLATRVVIYIALTAGFVLTLAMTLVRGVWGYMYSNEQEVVAYIARMLPVLGISFFIDGLHGSLSGVLTGCGKQKIGAAVNLGAFYLAGLPMAVLLAFVLNLNGMVLPHSSTSWPLARHRLRQPHQAAVACICRVVHRLEQGSKSRALPLCCSWFAWFIDSNKVTSLFLPVSNFRLSRRMKGCWVHLSASSMKVSPSITW</sequence>
<proteinExistence type="inferred from homology"/>
<feature type="transmembrane region" description="Helical" evidence="6">
    <location>
        <begin position="486"/>
        <end position="508"/>
    </location>
</feature>
<evidence type="ECO:0000256" key="1">
    <source>
        <dbReference type="ARBA" id="ARBA00004141"/>
    </source>
</evidence>
<evidence type="ECO:0000256" key="4">
    <source>
        <dbReference type="ARBA" id="ARBA00022989"/>
    </source>
</evidence>
<comment type="subcellular location">
    <subcellularLocation>
        <location evidence="1">Membrane</location>
        <topology evidence="1">Multi-pass membrane protein</topology>
    </subcellularLocation>
</comment>
<dbReference type="OrthoDB" id="2126698at2759"/>
<feature type="transmembrane region" description="Helical" evidence="6">
    <location>
        <begin position="194"/>
        <end position="212"/>
    </location>
</feature>
<keyword evidence="4 6" id="KW-1133">Transmembrane helix</keyword>
<dbReference type="InterPro" id="IPR002528">
    <property type="entry name" value="MATE_fam"/>
</dbReference>
<dbReference type="GO" id="GO:1990961">
    <property type="term" value="P:xenobiotic detoxification by transmembrane export across the plasma membrane"/>
    <property type="evidence" value="ECO:0007669"/>
    <property type="project" value="InterPro"/>
</dbReference>
<dbReference type="CDD" id="cd13132">
    <property type="entry name" value="MATE_eukaryotic"/>
    <property type="match status" value="1"/>
</dbReference>
<gene>
    <name evidence="7" type="ORF">HU200_039611</name>
</gene>
<feature type="transmembrane region" description="Helical" evidence="6">
    <location>
        <begin position="72"/>
        <end position="97"/>
    </location>
</feature>